<dbReference type="PANTHER" id="PTHR34605">
    <property type="entry name" value="PHAGE_INTEGRASE DOMAIN-CONTAINING PROTEIN"/>
    <property type="match status" value="1"/>
</dbReference>
<sequence length="221" mass="24603">SGRQDATIPARPEKSLVLISDLAELFRTLSGRGPEAEAVKDLVVVAFWGMARMVELTYTSNSGRVNPKKEMTARNVLIFQNTTIINVHEAKTAKPGIIQIIKLQSMNSPLCPVKAIERRRQATEADTDSLFGYNGPKGRVNLTTRRVNHILAAAWCDLGRPQLSGHSFRVGGATLRNTVGVDVNEIKLLGRWTTNCYKRYIRTLLQEEVITSLSILELQNF</sequence>
<gene>
    <name evidence="1" type="ORF">PSTT_15885</name>
</gene>
<organism evidence="1 2">
    <name type="scientific">Puccinia striiformis</name>
    <dbReference type="NCBI Taxonomy" id="27350"/>
    <lineage>
        <taxon>Eukaryota</taxon>
        <taxon>Fungi</taxon>
        <taxon>Dikarya</taxon>
        <taxon>Basidiomycota</taxon>
        <taxon>Pucciniomycotina</taxon>
        <taxon>Pucciniomycetes</taxon>
        <taxon>Pucciniales</taxon>
        <taxon>Pucciniaceae</taxon>
        <taxon>Puccinia</taxon>
    </lineage>
</organism>
<evidence type="ECO:0000313" key="2">
    <source>
        <dbReference type="Proteomes" id="UP000239156"/>
    </source>
</evidence>
<evidence type="ECO:0000313" key="1">
    <source>
        <dbReference type="EMBL" id="POV96036.1"/>
    </source>
</evidence>
<dbReference type="OrthoDB" id="3254696at2759"/>
<dbReference type="Gene3D" id="1.10.443.10">
    <property type="entry name" value="Intergrase catalytic core"/>
    <property type="match status" value="1"/>
</dbReference>
<dbReference type="Proteomes" id="UP000239156">
    <property type="component" value="Unassembled WGS sequence"/>
</dbReference>
<dbReference type="InterPro" id="IPR052925">
    <property type="entry name" value="Phage_Integrase-like_Recomb"/>
</dbReference>
<dbReference type="GO" id="GO:0006310">
    <property type="term" value="P:DNA recombination"/>
    <property type="evidence" value="ECO:0007669"/>
    <property type="project" value="UniProtKB-KW"/>
</dbReference>
<name>A0A2S4UFR1_9BASI</name>
<dbReference type="InterPro" id="IPR011010">
    <property type="entry name" value="DNA_brk_join_enz"/>
</dbReference>
<feature type="non-terminal residue" evidence="1">
    <location>
        <position position="1"/>
    </location>
</feature>
<dbReference type="VEuPathDB" id="FungiDB:PSHT_00420"/>
<dbReference type="VEuPathDB" id="FungiDB:PSTT_15885"/>
<dbReference type="GO" id="GO:0015074">
    <property type="term" value="P:DNA integration"/>
    <property type="evidence" value="ECO:0007669"/>
    <property type="project" value="InterPro"/>
</dbReference>
<reference evidence="1" key="1">
    <citation type="submission" date="2017-12" db="EMBL/GenBank/DDBJ databases">
        <title>Gene loss provides genomic basis for host adaptation in cereal stripe rust fungi.</title>
        <authorList>
            <person name="Xia C."/>
        </authorList>
    </citation>
    <scope>NUCLEOTIDE SEQUENCE [LARGE SCALE GENOMIC DNA]</scope>
    <source>
        <strain evidence="1">93-210</strain>
    </source>
</reference>
<dbReference type="EMBL" id="PKSL01000314">
    <property type="protein sequence ID" value="POV96036.1"/>
    <property type="molecule type" value="Genomic_DNA"/>
</dbReference>
<comment type="caution">
    <text evidence="1">The sequence shown here is derived from an EMBL/GenBank/DDBJ whole genome shotgun (WGS) entry which is preliminary data.</text>
</comment>
<dbReference type="SUPFAM" id="SSF56349">
    <property type="entry name" value="DNA breaking-rejoining enzymes"/>
    <property type="match status" value="1"/>
</dbReference>
<keyword evidence="2" id="KW-1185">Reference proteome</keyword>
<accession>A0A2S4UFR1</accession>
<proteinExistence type="predicted"/>
<dbReference type="AlphaFoldDB" id="A0A2S4UFR1"/>
<dbReference type="PANTHER" id="PTHR34605:SF3">
    <property type="entry name" value="P CELL-TYPE AGGLUTINATION PROTEIN MAP4-LIKE-RELATED"/>
    <property type="match status" value="1"/>
</dbReference>
<dbReference type="InterPro" id="IPR013762">
    <property type="entry name" value="Integrase-like_cat_sf"/>
</dbReference>
<protein>
    <submittedName>
        <fullName evidence="1">Uncharacterized protein</fullName>
    </submittedName>
</protein>
<dbReference type="GO" id="GO:0003677">
    <property type="term" value="F:DNA binding"/>
    <property type="evidence" value="ECO:0007669"/>
    <property type="project" value="InterPro"/>
</dbReference>